<accession>A0A9D7XR09</accession>
<reference evidence="1 2" key="1">
    <citation type="submission" date="2020-10" db="EMBL/GenBank/DDBJ databases">
        <title>Connecting structure to function with the recovery of over 1000 high-quality activated sludge metagenome-assembled genomes encoding full-length rRNA genes using long-read sequencing.</title>
        <authorList>
            <person name="Singleton C.M."/>
            <person name="Petriglieri F."/>
            <person name="Kristensen J.M."/>
            <person name="Kirkegaard R.H."/>
            <person name="Michaelsen T.Y."/>
            <person name="Andersen M.H."/>
            <person name="Karst S.M."/>
            <person name="Dueholm M.S."/>
            <person name="Nielsen P.H."/>
            <person name="Albertsen M."/>
        </authorList>
    </citation>
    <scope>NUCLEOTIDE SEQUENCE [LARGE SCALE GENOMIC DNA]</scope>
    <source>
        <strain evidence="1">Ribe_18-Q3-R11-54_MAXAC.273</strain>
    </source>
</reference>
<evidence type="ECO:0000313" key="1">
    <source>
        <dbReference type="EMBL" id="MBK9984670.1"/>
    </source>
</evidence>
<dbReference type="Proteomes" id="UP000808337">
    <property type="component" value="Unassembled WGS sequence"/>
</dbReference>
<organism evidence="1 2">
    <name type="scientific">Candidatus Opimibacter skivensis</name>
    <dbReference type="NCBI Taxonomy" id="2982028"/>
    <lineage>
        <taxon>Bacteria</taxon>
        <taxon>Pseudomonadati</taxon>
        <taxon>Bacteroidota</taxon>
        <taxon>Saprospiria</taxon>
        <taxon>Saprospirales</taxon>
        <taxon>Saprospiraceae</taxon>
        <taxon>Candidatus Opimibacter</taxon>
    </lineage>
</organism>
<name>A0A9D7XR09_9BACT</name>
<evidence type="ECO:0000313" key="2">
    <source>
        <dbReference type="Proteomes" id="UP000808337"/>
    </source>
</evidence>
<gene>
    <name evidence="1" type="ORF">IPP15_20285</name>
</gene>
<dbReference type="EMBL" id="JADKGY010000030">
    <property type="protein sequence ID" value="MBK9984670.1"/>
    <property type="molecule type" value="Genomic_DNA"/>
</dbReference>
<sequence>MINRQWTVSKDGAAMGNNVTCKYQWTSPTDEGAMFNNMGPVVIGHYSGGMWDETVASISNMGATYTCFFGRYS</sequence>
<protein>
    <submittedName>
        <fullName evidence="1">Uncharacterized protein</fullName>
    </submittedName>
</protein>
<comment type="caution">
    <text evidence="1">The sequence shown here is derived from an EMBL/GenBank/DDBJ whole genome shotgun (WGS) entry which is preliminary data.</text>
</comment>
<proteinExistence type="predicted"/>
<dbReference type="AlphaFoldDB" id="A0A9D7XR09"/>